<dbReference type="AlphaFoldDB" id="B7JUL6"/>
<dbReference type="SUPFAM" id="SSF51905">
    <property type="entry name" value="FAD/NAD(P)-binding domain"/>
    <property type="match status" value="1"/>
</dbReference>
<dbReference type="FunFam" id="3.50.50.60:FF:000021">
    <property type="entry name" value="Ubiquinone biosynthesis monooxygenase COQ6"/>
    <property type="match status" value="1"/>
</dbReference>
<comment type="similarity">
    <text evidence="2">Belongs to the UbiH/COQ6 family.</text>
</comment>
<keyword evidence="4" id="KW-0274">FAD</keyword>
<reference evidence="9" key="1">
    <citation type="journal article" date="2011" name="MBio">
        <title>Novel metabolic attributes of the genus Cyanothece, comprising a group of unicellular nitrogen-fixing Cyanobacteria.</title>
        <authorList>
            <person name="Bandyopadhyay A."/>
            <person name="Elvitigala T."/>
            <person name="Welsh E."/>
            <person name="Stockel J."/>
            <person name="Liberton M."/>
            <person name="Min H."/>
            <person name="Sherman L.A."/>
            <person name="Pakrasi H.B."/>
        </authorList>
    </citation>
    <scope>NUCLEOTIDE SEQUENCE [LARGE SCALE GENOMIC DNA]</scope>
    <source>
        <strain evidence="9">PCC 8801</strain>
    </source>
</reference>
<dbReference type="InterPro" id="IPR036188">
    <property type="entry name" value="FAD/NAD-bd_sf"/>
</dbReference>
<organism evidence="8 9">
    <name type="scientific">Rippkaea orientalis (strain PCC 8801 / RF-1)</name>
    <name type="common">Cyanothece sp. (strain PCC 8801)</name>
    <dbReference type="NCBI Taxonomy" id="41431"/>
    <lineage>
        <taxon>Bacteria</taxon>
        <taxon>Bacillati</taxon>
        <taxon>Cyanobacteriota</taxon>
        <taxon>Cyanophyceae</taxon>
        <taxon>Oscillatoriophycideae</taxon>
        <taxon>Chroococcales</taxon>
        <taxon>Aphanothecaceae</taxon>
        <taxon>Rippkaea</taxon>
        <taxon>Rippkaea orientalis</taxon>
    </lineage>
</organism>
<dbReference type="Proteomes" id="UP000008204">
    <property type="component" value="Chromosome"/>
</dbReference>
<keyword evidence="3" id="KW-0285">Flavoprotein</keyword>
<keyword evidence="9" id="KW-1185">Reference proteome</keyword>
<dbReference type="PANTHER" id="PTHR43876">
    <property type="entry name" value="UBIQUINONE BIOSYNTHESIS MONOOXYGENASE COQ6, MITOCHONDRIAL"/>
    <property type="match status" value="1"/>
</dbReference>
<accession>B7JUL6</accession>
<dbReference type="KEGG" id="cyp:PCC8801_1505"/>
<dbReference type="InterPro" id="IPR002938">
    <property type="entry name" value="FAD-bd"/>
</dbReference>
<dbReference type="PRINTS" id="PR00420">
    <property type="entry name" value="RNGMNOXGNASE"/>
</dbReference>
<dbReference type="NCBIfam" id="TIGR01988">
    <property type="entry name" value="Ubi-OHases"/>
    <property type="match status" value="1"/>
</dbReference>
<keyword evidence="8" id="KW-0830">Ubiquinone</keyword>
<dbReference type="GO" id="GO:0071949">
    <property type="term" value="F:FAD binding"/>
    <property type="evidence" value="ECO:0007669"/>
    <property type="project" value="InterPro"/>
</dbReference>
<dbReference type="RefSeq" id="WP_012594833.1">
    <property type="nucleotide sequence ID" value="NC_011726.1"/>
</dbReference>
<protein>
    <submittedName>
        <fullName evidence="8">Ubiquinone biosynthesis hydroxylase, UbiH/UbiF/VisC/COQ6 family</fullName>
    </submittedName>
</protein>
<evidence type="ECO:0000259" key="7">
    <source>
        <dbReference type="Pfam" id="PF01494"/>
    </source>
</evidence>
<dbReference type="EMBL" id="CP001287">
    <property type="protein sequence ID" value="ACK65560.1"/>
    <property type="molecule type" value="Genomic_DNA"/>
</dbReference>
<feature type="domain" description="FAD-binding" evidence="7">
    <location>
        <begin position="19"/>
        <end position="356"/>
    </location>
</feature>
<dbReference type="GO" id="GO:0110142">
    <property type="term" value="C:ubiquinone biosynthesis complex"/>
    <property type="evidence" value="ECO:0007669"/>
    <property type="project" value="UniProtKB-ARBA"/>
</dbReference>
<keyword evidence="6" id="KW-0503">Monooxygenase</keyword>
<dbReference type="NCBIfam" id="NF005612">
    <property type="entry name" value="PRK07364.1"/>
    <property type="match status" value="1"/>
</dbReference>
<dbReference type="STRING" id="41431.PCC8801_1505"/>
<dbReference type="OrthoDB" id="9766816at2"/>
<dbReference type="PROSITE" id="PS01304">
    <property type="entry name" value="UBIH"/>
    <property type="match status" value="1"/>
</dbReference>
<evidence type="ECO:0000256" key="5">
    <source>
        <dbReference type="ARBA" id="ARBA00023002"/>
    </source>
</evidence>
<proteinExistence type="inferred from homology"/>
<dbReference type="HOGENOM" id="CLU_009665_8_1_3"/>
<dbReference type="PANTHER" id="PTHR43876:SF7">
    <property type="entry name" value="UBIQUINONE BIOSYNTHESIS MONOOXYGENASE COQ6, MITOCHONDRIAL"/>
    <property type="match status" value="1"/>
</dbReference>
<name>B7JUL6_RIPO1</name>
<sequence>MTSAQLESSLSLTTPTLTCDLAIVGGGIVGATLAAALKESGLNIIIIEAQTQPKAASKPQAYALSLLSGRIFESIGVWKKILPQIGNFSAIRLSDADHPEVVKFQTSDLGTEHLGYVGEHRVILAALQDEIAHFPQIQWLCPAEVLKVEYQDKAASLTVKIDGKYQKIDTKLVIGADGARSPIRQAAGINTQGWKYWQSCVAFTIKHHAPRNDIAFERFWYSGPMGILPLPGNRCQIVWTAPHAQAKEILELDEKTFLARLYERTGGLLGELELVSDRFLFPVQLMQSERYTKSRLALVGDAAHCCHPLGGQGLNLGIRDAAALADVLQTAHQQGEDIGELAVLKRYERWRKQENWVILGFTDFLDRLFSNQWWLLMGVRRLGLWLLNSIPFVKRLSLQLMTGLLGKMPQLVRKNYPTG</sequence>
<evidence type="ECO:0000256" key="2">
    <source>
        <dbReference type="ARBA" id="ARBA00005349"/>
    </source>
</evidence>
<evidence type="ECO:0000256" key="4">
    <source>
        <dbReference type="ARBA" id="ARBA00022827"/>
    </source>
</evidence>
<dbReference type="Pfam" id="PF01494">
    <property type="entry name" value="FAD_binding_3"/>
    <property type="match status" value="1"/>
</dbReference>
<dbReference type="GO" id="GO:0016705">
    <property type="term" value="F:oxidoreductase activity, acting on paired donors, with incorporation or reduction of molecular oxygen"/>
    <property type="evidence" value="ECO:0007669"/>
    <property type="project" value="InterPro"/>
</dbReference>
<dbReference type="Gene3D" id="3.50.50.60">
    <property type="entry name" value="FAD/NAD(P)-binding domain"/>
    <property type="match status" value="2"/>
</dbReference>
<evidence type="ECO:0000256" key="6">
    <source>
        <dbReference type="ARBA" id="ARBA00023033"/>
    </source>
</evidence>
<evidence type="ECO:0000256" key="1">
    <source>
        <dbReference type="ARBA" id="ARBA00001974"/>
    </source>
</evidence>
<dbReference type="InterPro" id="IPR051205">
    <property type="entry name" value="UbiH/COQ6_monooxygenase"/>
</dbReference>
<dbReference type="InterPro" id="IPR018168">
    <property type="entry name" value="Ubi_Hdrlase_CS"/>
</dbReference>
<dbReference type="GO" id="GO:0004497">
    <property type="term" value="F:monooxygenase activity"/>
    <property type="evidence" value="ECO:0007669"/>
    <property type="project" value="UniProtKB-KW"/>
</dbReference>
<evidence type="ECO:0000313" key="8">
    <source>
        <dbReference type="EMBL" id="ACK65560.1"/>
    </source>
</evidence>
<evidence type="ECO:0000256" key="3">
    <source>
        <dbReference type="ARBA" id="ARBA00022630"/>
    </source>
</evidence>
<dbReference type="InterPro" id="IPR010971">
    <property type="entry name" value="UbiH/COQ6"/>
</dbReference>
<comment type="cofactor">
    <cofactor evidence="1">
        <name>FAD</name>
        <dbReference type="ChEBI" id="CHEBI:57692"/>
    </cofactor>
</comment>
<gene>
    <name evidence="8" type="ordered locus">PCC8801_1505</name>
</gene>
<evidence type="ECO:0000313" key="9">
    <source>
        <dbReference type="Proteomes" id="UP000008204"/>
    </source>
</evidence>
<keyword evidence="5" id="KW-0560">Oxidoreductase</keyword>
<dbReference type="GO" id="GO:0006744">
    <property type="term" value="P:ubiquinone biosynthetic process"/>
    <property type="evidence" value="ECO:0007669"/>
    <property type="project" value="InterPro"/>
</dbReference>
<dbReference type="eggNOG" id="COG0654">
    <property type="taxonomic scope" value="Bacteria"/>
</dbReference>